<protein>
    <submittedName>
        <fullName evidence="1">Uncharacterized protein</fullName>
    </submittedName>
</protein>
<evidence type="ECO:0000313" key="1">
    <source>
        <dbReference type="EMBL" id="MBL1095548.1"/>
    </source>
</evidence>
<comment type="caution">
    <text evidence="1">The sequence shown here is derived from an EMBL/GenBank/DDBJ whole genome shotgun (WGS) entry which is preliminary data.</text>
</comment>
<evidence type="ECO:0000313" key="2">
    <source>
        <dbReference type="Proteomes" id="UP000634229"/>
    </source>
</evidence>
<gene>
    <name evidence="1" type="ORF">JK363_02420</name>
</gene>
<reference evidence="1 2" key="1">
    <citation type="submission" date="2021-01" db="EMBL/GenBank/DDBJ databases">
        <title>WGS of actinomycetes isolated from Thailand.</title>
        <authorList>
            <person name="Thawai C."/>
        </authorList>
    </citation>
    <scope>NUCLEOTIDE SEQUENCE [LARGE SCALE GENOMIC DNA]</scope>
    <source>
        <strain evidence="1 2">CA1R205</strain>
    </source>
</reference>
<dbReference type="Proteomes" id="UP000634229">
    <property type="component" value="Unassembled WGS sequence"/>
</dbReference>
<dbReference type="RefSeq" id="WP_201870810.1">
    <property type="nucleotide sequence ID" value="NZ_JAERRF010000001.1"/>
</dbReference>
<organism evidence="1 2">
    <name type="scientific">Streptomyces coffeae</name>
    <dbReference type="NCBI Taxonomy" id="621382"/>
    <lineage>
        <taxon>Bacteria</taxon>
        <taxon>Bacillati</taxon>
        <taxon>Actinomycetota</taxon>
        <taxon>Actinomycetes</taxon>
        <taxon>Kitasatosporales</taxon>
        <taxon>Streptomycetaceae</taxon>
        <taxon>Streptomyces</taxon>
    </lineage>
</organism>
<name>A0ABS1N699_9ACTN</name>
<accession>A0ABS1N699</accession>
<sequence length="55" mass="5721">MDDLFKLDHVQLDLSGLHDEAGGFGMAVAVVDGHRQDGLFGVMVVAGVVPVDGDV</sequence>
<keyword evidence="2" id="KW-1185">Reference proteome</keyword>
<dbReference type="EMBL" id="JAERRF010000001">
    <property type="protein sequence ID" value="MBL1095548.1"/>
    <property type="molecule type" value="Genomic_DNA"/>
</dbReference>
<proteinExistence type="predicted"/>